<keyword evidence="1" id="KW-0479">Metal-binding</keyword>
<reference evidence="4" key="1">
    <citation type="submission" date="2021-04" db="EMBL/GenBank/DDBJ databases">
        <title>Draft genome of Fusarium avenaceum strain F156N33, isolated from an atmospheric sample in Virginia.</title>
        <authorList>
            <person name="Yang S."/>
            <person name="Vinatzer B.A."/>
            <person name="Coleman J."/>
        </authorList>
    </citation>
    <scope>NUCLEOTIDE SEQUENCE</scope>
    <source>
        <strain evidence="4">F156N33</strain>
    </source>
</reference>
<evidence type="ECO:0000313" key="5">
    <source>
        <dbReference type="Proteomes" id="UP000782241"/>
    </source>
</evidence>
<dbReference type="AlphaFoldDB" id="A0A9P7H6M0"/>
<dbReference type="PROSITE" id="PS50157">
    <property type="entry name" value="ZINC_FINGER_C2H2_2"/>
    <property type="match status" value="1"/>
</dbReference>
<feature type="compositionally biased region" description="Basic residues" evidence="2">
    <location>
        <begin position="171"/>
        <end position="183"/>
    </location>
</feature>
<dbReference type="GO" id="GO:0008270">
    <property type="term" value="F:zinc ion binding"/>
    <property type="evidence" value="ECO:0007669"/>
    <property type="project" value="UniProtKB-KW"/>
</dbReference>
<evidence type="ECO:0000256" key="1">
    <source>
        <dbReference type="PROSITE-ProRule" id="PRU00042"/>
    </source>
</evidence>
<feature type="compositionally biased region" description="Basic residues" evidence="2">
    <location>
        <begin position="281"/>
        <end position="298"/>
    </location>
</feature>
<comment type="caution">
    <text evidence="4">The sequence shown here is derived from an EMBL/GenBank/DDBJ whole genome shotgun (WGS) entry which is preliminary data.</text>
</comment>
<accession>A0A9P7H6M0</accession>
<keyword evidence="5" id="KW-1185">Reference proteome</keyword>
<feature type="compositionally biased region" description="Low complexity" evidence="2">
    <location>
        <begin position="235"/>
        <end position="280"/>
    </location>
</feature>
<feature type="region of interest" description="Disordered" evidence="2">
    <location>
        <begin position="139"/>
        <end position="218"/>
    </location>
</feature>
<sequence>MASGAPTRQPSDDLGGDSKRAVDPDNDPQLMCKTVLTFSELDFARLGLTNKDINGGFSPGDDFLSQHLEFQTQDDGFTSHQDLFTDDLLNLDIPTDPHGEFWLDPALNLNSWQTPASMQIETNREISISPLASIENRTGTPITTNPWSVPGFSPSFGNSPTKETQTQQHSLPRKRSHYFRHQPQRVASDPISIPRSKVQRDSALDPMQRWQESPPEAEAASLSAICDALEKTPLRTRSSAGSLGSRRVGSRAGSRAGSNASLGSVTSCSSVSAGSQSPQSRTRRTSSRGRVAKPKRASAAKGKGIEKRRFPCTFCCDSFKSKYDWARHERSLHLDLQGWRCTPFGGVVSSSDTGRSHCAYCNQPDPTTEHLESHNHAGCQDNEKPHIFRRKDHLVQHLRLVHHIQTLPSIDSWKVEGPPVKSRCGICSIRMETWQERVEHLAKHFRKGDTMADWKGEHDFEPHVKARVTNSLAPYMIATEERAPVPFSATDPSSRDHLLQVRQNAGRIMTASETGLPESGIMDISAEENLSRPERSLTQDDSSMAFPEYLVHLLGRYAQQQMSLGIMPTDDMFQTEARRIVFNTSDPWDQTLADNKDWLSCFRNHHLGGPSSG</sequence>
<gene>
    <name evidence="4" type="ORF">KAF25_003487</name>
</gene>
<dbReference type="Proteomes" id="UP000782241">
    <property type="component" value="Unassembled WGS sequence"/>
</dbReference>
<protein>
    <recommendedName>
        <fullName evidence="3">C2H2-type domain-containing protein</fullName>
    </recommendedName>
</protein>
<proteinExistence type="predicted"/>
<feature type="region of interest" description="Disordered" evidence="2">
    <location>
        <begin position="233"/>
        <end position="302"/>
    </location>
</feature>
<keyword evidence="1" id="KW-0862">Zinc</keyword>
<dbReference type="SMART" id="SM00355">
    <property type="entry name" value="ZnF_C2H2"/>
    <property type="match status" value="2"/>
</dbReference>
<evidence type="ECO:0000256" key="2">
    <source>
        <dbReference type="SAM" id="MobiDB-lite"/>
    </source>
</evidence>
<dbReference type="InterPro" id="IPR013087">
    <property type="entry name" value="Znf_C2H2_type"/>
</dbReference>
<dbReference type="PROSITE" id="PS00028">
    <property type="entry name" value="ZINC_FINGER_C2H2_1"/>
    <property type="match status" value="1"/>
</dbReference>
<organism evidence="4 5">
    <name type="scientific">Fusarium avenaceum</name>
    <dbReference type="NCBI Taxonomy" id="40199"/>
    <lineage>
        <taxon>Eukaryota</taxon>
        <taxon>Fungi</taxon>
        <taxon>Dikarya</taxon>
        <taxon>Ascomycota</taxon>
        <taxon>Pezizomycotina</taxon>
        <taxon>Sordariomycetes</taxon>
        <taxon>Hypocreomycetidae</taxon>
        <taxon>Hypocreales</taxon>
        <taxon>Nectriaceae</taxon>
        <taxon>Fusarium</taxon>
        <taxon>Fusarium tricinctum species complex</taxon>
    </lineage>
</organism>
<evidence type="ECO:0000313" key="4">
    <source>
        <dbReference type="EMBL" id="KAG5659965.1"/>
    </source>
</evidence>
<evidence type="ECO:0000259" key="3">
    <source>
        <dbReference type="PROSITE" id="PS50157"/>
    </source>
</evidence>
<keyword evidence="1" id="KW-0863">Zinc-finger</keyword>
<feature type="compositionally biased region" description="Polar residues" evidence="2">
    <location>
        <begin position="155"/>
        <end position="170"/>
    </location>
</feature>
<feature type="domain" description="C2H2-type" evidence="3">
    <location>
        <begin position="310"/>
        <end position="338"/>
    </location>
</feature>
<name>A0A9P7H6M0_9HYPO</name>
<dbReference type="EMBL" id="JAGPUO010000010">
    <property type="protein sequence ID" value="KAG5659965.1"/>
    <property type="molecule type" value="Genomic_DNA"/>
</dbReference>
<feature type="region of interest" description="Disordered" evidence="2">
    <location>
        <begin position="1"/>
        <end position="26"/>
    </location>
</feature>